<comment type="caution">
    <text evidence="2">The sequence shown here is derived from an EMBL/GenBank/DDBJ whole genome shotgun (WGS) entry which is preliminary data.</text>
</comment>
<keyword evidence="3" id="KW-1185">Reference proteome</keyword>
<dbReference type="EMBL" id="JBFALK010000012">
    <property type="protein sequence ID" value="MEV0971309.1"/>
    <property type="molecule type" value="Genomic_DNA"/>
</dbReference>
<name>A0ABV3GIB0_MICGL</name>
<dbReference type="InterPro" id="IPR010985">
    <property type="entry name" value="Ribbon_hlx_hlx"/>
</dbReference>
<reference evidence="2 3" key="1">
    <citation type="submission" date="2024-06" db="EMBL/GenBank/DDBJ databases">
        <title>The Natural Products Discovery Center: Release of the First 8490 Sequenced Strains for Exploring Actinobacteria Biosynthetic Diversity.</title>
        <authorList>
            <person name="Kalkreuter E."/>
            <person name="Kautsar S.A."/>
            <person name="Yang D."/>
            <person name="Bader C.D."/>
            <person name="Teijaro C.N."/>
            <person name="Fluegel L."/>
            <person name="Davis C.M."/>
            <person name="Simpson J.R."/>
            <person name="Lauterbach L."/>
            <person name="Steele A.D."/>
            <person name="Gui C."/>
            <person name="Meng S."/>
            <person name="Li G."/>
            <person name="Viehrig K."/>
            <person name="Ye F."/>
            <person name="Su P."/>
            <person name="Kiefer A.F."/>
            <person name="Nichols A."/>
            <person name="Cepeda A.J."/>
            <person name="Yan W."/>
            <person name="Fan B."/>
            <person name="Jiang Y."/>
            <person name="Adhikari A."/>
            <person name="Zheng C.-J."/>
            <person name="Schuster L."/>
            <person name="Cowan T.M."/>
            <person name="Smanski M.J."/>
            <person name="Chevrette M.G."/>
            <person name="De Carvalho L.P.S."/>
            <person name="Shen B."/>
        </authorList>
    </citation>
    <scope>NUCLEOTIDE SEQUENCE [LARGE SCALE GENOMIC DNA]</scope>
    <source>
        <strain evidence="2 3">NPDC050100</strain>
    </source>
</reference>
<dbReference type="SUPFAM" id="SSF47598">
    <property type="entry name" value="Ribbon-helix-helix"/>
    <property type="match status" value="1"/>
</dbReference>
<evidence type="ECO:0000313" key="3">
    <source>
        <dbReference type="Proteomes" id="UP001551675"/>
    </source>
</evidence>
<gene>
    <name evidence="2" type="ORF">AB0I59_21995</name>
</gene>
<protein>
    <recommendedName>
        <fullName evidence="4">Toxin-antitoxin system HicB family antitoxin</fullName>
    </recommendedName>
</protein>
<evidence type="ECO:0000256" key="1">
    <source>
        <dbReference type="SAM" id="MobiDB-lite"/>
    </source>
</evidence>
<dbReference type="Gene3D" id="1.10.1220.10">
    <property type="entry name" value="Met repressor-like"/>
    <property type="match status" value="1"/>
</dbReference>
<accession>A0ABV3GIB0</accession>
<dbReference type="InterPro" id="IPR013321">
    <property type="entry name" value="Arc_rbn_hlx_hlx"/>
</dbReference>
<feature type="compositionally biased region" description="Low complexity" evidence="1">
    <location>
        <begin position="60"/>
        <end position="76"/>
    </location>
</feature>
<organism evidence="2 3">
    <name type="scientific">Microtetraspora glauca</name>
    <dbReference type="NCBI Taxonomy" id="1996"/>
    <lineage>
        <taxon>Bacteria</taxon>
        <taxon>Bacillati</taxon>
        <taxon>Actinomycetota</taxon>
        <taxon>Actinomycetes</taxon>
        <taxon>Streptosporangiales</taxon>
        <taxon>Streptosporangiaceae</taxon>
        <taxon>Microtetraspora</taxon>
    </lineage>
</organism>
<dbReference type="RefSeq" id="WP_358135489.1">
    <property type="nucleotide sequence ID" value="NZ_JBFALK010000012.1"/>
</dbReference>
<proteinExistence type="predicted"/>
<feature type="compositionally biased region" description="Basic and acidic residues" evidence="1">
    <location>
        <begin position="45"/>
        <end position="57"/>
    </location>
</feature>
<evidence type="ECO:0000313" key="2">
    <source>
        <dbReference type="EMBL" id="MEV0971309.1"/>
    </source>
</evidence>
<sequence length="84" mass="8911">MPERKKLLLRLDPAVYEAVAKWAADDLRSVNAQIEYGLRLALRQAGRDTRRDGRDGTGEGAAEGASAGAGRSAGESTEPDVPDS</sequence>
<evidence type="ECO:0008006" key="4">
    <source>
        <dbReference type="Google" id="ProtNLM"/>
    </source>
</evidence>
<dbReference type="Proteomes" id="UP001551675">
    <property type="component" value="Unassembled WGS sequence"/>
</dbReference>
<feature type="region of interest" description="Disordered" evidence="1">
    <location>
        <begin position="45"/>
        <end position="84"/>
    </location>
</feature>